<sequence length="162" mass="18761">MVTDEQTPRLRASRLAHVGELVAVVRDKVGAGHFRGRDVFHELWHRLRLVHDTCEQVDEKAWTEYVVRLDRGLDALAYELARVSEAPSADTVLHVHATRLEIEGWALRLDHARDGVRHAQLTTRRLVERAERNLGEYQLGRTTRDDLDRIMDEVRDTARVQQ</sequence>
<keyword evidence="2" id="KW-1185">Reference proteome</keyword>
<accession>A0ABT1AC12</accession>
<dbReference type="Proteomes" id="UP001165283">
    <property type="component" value="Unassembled WGS sequence"/>
</dbReference>
<evidence type="ECO:0000313" key="1">
    <source>
        <dbReference type="EMBL" id="MCO1660533.1"/>
    </source>
</evidence>
<organism evidence="1 2">
    <name type="scientific">Pseudonocardia humida</name>
    <dbReference type="NCBI Taxonomy" id="2800819"/>
    <lineage>
        <taxon>Bacteria</taxon>
        <taxon>Bacillati</taxon>
        <taxon>Actinomycetota</taxon>
        <taxon>Actinomycetes</taxon>
        <taxon>Pseudonocardiales</taxon>
        <taxon>Pseudonocardiaceae</taxon>
        <taxon>Pseudonocardia</taxon>
    </lineage>
</organism>
<proteinExistence type="predicted"/>
<dbReference type="EMBL" id="JAGSOV010000084">
    <property type="protein sequence ID" value="MCO1660533.1"/>
    <property type="molecule type" value="Genomic_DNA"/>
</dbReference>
<evidence type="ECO:0000313" key="2">
    <source>
        <dbReference type="Proteomes" id="UP001165283"/>
    </source>
</evidence>
<comment type="caution">
    <text evidence="1">The sequence shown here is derived from an EMBL/GenBank/DDBJ whole genome shotgun (WGS) entry which is preliminary data.</text>
</comment>
<gene>
    <name evidence="1" type="ORF">KDL28_36325</name>
</gene>
<dbReference type="RefSeq" id="WP_252446055.1">
    <property type="nucleotide sequence ID" value="NZ_JAGSOV010000084.1"/>
</dbReference>
<protein>
    <submittedName>
        <fullName evidence="1">Uncharacterized protein</fullName>
    </submittedName>
</protein>
<reference evidence="1" key="1">
    <citation type="submission" date="2021-04" db="EMBL/GenBank/DDBJ databases">
        <title>Pseudonocardia sp. nov., isolated from sandy soil of mangrove forest.</title>
        <authorList>
            <person name="Zan Z."/>
            <person name="Huang R."/>
            <person name="Liu W."/>
        </authorList>
    </citation>
    <scope>NUCLEOTIDE SEQUENCE</scope>
    <source>
        <strain evidence="1">S2-4</strain>
    </source>
</reference>
<name>A0ABT1AC12_9PSEU</name>